<dbReference type="Pfam" id="PF04191">
    <property type="entry name" value="PEMT"/>
    <property type="match status" value="1"/>
</dbReference>
<evidence type="ECO:0000256" key="2">
    <source>
        <dbReference type="ARBA" id="ARBA00022692"/>
    </source>
</evidence>
<organism evidence="6 7">
    <name type="scientific">Candidatus Roizmanbacteria bacterium RIFCSPHIGHO2_02_FULL_39_9</name>
    <dbReference type="NCBI Taxonomy" id="1802040"/>
    <lineage>
        <taxon>Bacteria</taxon>
        <taxon>Candidatus Roizmaniibacteriota</taxon>
    </lineage>
</organism>
<keyword evidence="3 5" id="KW-1133">Transmembrane helix</keyword>
<proteinExistence type="predicted"/>
<evidence type="ECO:0008006" key="8">
    <source>
        <dbReference type="Google" id="ProtNLM"/>
    </source>
</evidence>
<sequence>MIDFSIRTVALLLMLTSFVYWQISGRMADKEKPKLKSKTLLQRIKSFIVFLWEILIGIQLLGMSILPFPNLFFIKLVGFLSIIAAFFISISARREIGSNWTHAAEYQIKKNHELVTTGIYSYIRHPIYTGFFLMIVGAELIVGSYLFFLFFVGLIFIHLFQARKEEKILLEKFGMRYRIYMKKTKMFIPYLW</sequence>
<evidence type="ECO:0000256" key="1">
    <source>
        <dbReference type="ARBA" id="ARBA00004127"/>
    </source>
</evidence>
<gene>
    <name evidence="6" type="ORF">A3C28_06105</name>
</gene>
<keyword evidence="4 5" id="KW-0472">Membrane</keyword>
<keyword evidence="2 5" id="KW-0812">Transmembrane</keyword>
<evidence type="ECO:0000256" key="5">
    <source>
        <dbReference type="SAM" id="Phobius"/>
    </source>
</evidence>
<feature type="transmembrane region" description="Helical" evidence="5">
    <location>
        <begin position="72"/>
        <end position="92"/>
    </location>
</feature>
<comment type="caution">
    <text evidence="6">The sequence shown here is derived from an EMBL/GenBank/DDBJ whole genome shotgun (WGS) entry which is preliminary data.</text>
</comment>
<protein>
    <recommendedName>
        <fullName evidence="8">Steroid 5-alpha reductase C-terminal domain-containing protein</fullName>
    </recommendedName>
</protein>
<feature type="transmembrane region" description="Helical" evidence="5">
    <location>
        <begin position="6"/>
        <end position="23"/>
    </location>
</feature>
<reference evidence="6 7" key="1">
    <citation type="journal article" date="2016" name="Nat. Commun.">
        <title>Thousands of microbial genomes shed light on interconnected biogeochemical processes in an aquifer system.</title>
        <authorList>
            <person name="Anantharaman K."/>
            <person name="Brown C.T."/>
            <person name="Hug L.A."/>
            <person name="Sharon I."/>
            <person name="Castelle C.J."/>
            <person name="Probst A.J."/>
            <person name="Thomas B.C."/>
            <person name="Singh A."/>
            <person name="Wilkins M.J."/>
            <person name="Karaoz U."/>
            <person name="Brodie E.L."/>
            <person name="Williams K.H."/>
            <person name="Hubbard S.S."/>
            <person name="Banfield J.F."/>
        </authorList>
    </citation>
    <scope>NUCLEOTIDE SEQUENCE [LARGE SCALE GENOMIC DNA]</scope>
</reference>
<evidence type="ECO:0000313" key="7">
    <source>
        <dbReference type="Proteomes" id="UP000178597"/>
    </source>
</evidence>
<dbReference type="PANTHER" id="PTHR12714">
    <property type="entry name" value="PROTEIN-S ISOPRENYLCYSTEINE O-METHYLTRANSFERASE"/>
    <property type="match status" value="1"/>
</dbReference>
<feature type="transmembrane region" description="Helical" evidence="5">
    <location>
        <begin position="131"/>
        <end position="160"/>
    </location>
</feature>
<dbReference type="PANTHER" id="PTHR12714:SF9">
    <property type="entry name" value="PROTEIN-S-ISOPRENYLCYSTEINE O-METHYLTRANSFERASE"/>
    <property type="match status" value="1"/>
</dbReference>
<feature type="transmembrane region" description="Helical" evidence="5">
    <location>
        <begin position="44"/>
        <end position="66"/>
    </location>
</feature>
<dbReference type="Gene3D" id="1.20.120.1630">
    <property type="match status" value="1"/>
</dbReference>
<dbReference type="EMBL" id="MFZP01000025">
    <property type="protein sequence ID" value="OGK27574.1"/>
    <property type="molecule type" value="Genomic_DNA"/>
</dbReference>
<evidence type="ECO:0000256" key="3">
    <source>
        <dbReference type="ARBA" id="ARBA00022989"/>
    </source>
</evidence>
<name>A0A1F7H9J3_9BACT</name>
<evidence type="ECO:0000256" key="4">
    <source>
        <dbReference type="ARBA" id="ARBA00023136"/>
    </source>
</evidence>
<dbReference type="GO" id="GO:0012505">
    <property type="term" value="C:endomembrane system"/>
    <property type="evidence" value="ECO:0007669"/>
    <property type="project" value="UniProtKB-SubCell"/>
</dbReference>
<dbReference type="STRING" id="1802040.A3C28_06105"/>
<dbReference type="GO" id="GO:0016740">
    <property type="term" value="F:transferase activity"/>
    <property type="evidence" value="ECO:0007669"/>
    <property type="project" value="UniProtKB-ARBA"/>
</dbReference>
<dbReference type="InterPro" id="IPR007318">
    <property type="entry name" value="Phopholipid_MeTrfase"/>
</dbReference>
<evidence type="ECO:0000313" key="6">
    <source>
        <dbReference type="EMBL" id="OGK27574.1"/>
    </source>
</evidence>
<comment type="subcellular location">
    <subcellularLocation>
        <location evidence="1">Endomembrane system</location>
        <topology evidence="1">Multi-pass membrane protein</topology>
    </subcellularLocation>
</comment>
<dbReference type="Proteomes" id="UP000178597">
    <property type="component" value="Unassembled WGS sequence"/>
</dbReference>
<accession>A0A1F7H9J3</accession>
<dbReference type="AlphaFoldDB" id="A0A1F7H9J3"/>